<dbReference type="Gene3D" id="3.90.1590.10">
    <property type="entry name" value="glutathione-dependent formaldehyde- activating enzyme (gfa)"/>
    <property type="match status" value="1"/>
</dbReference>
<gene>
    <name evidence="6" type="ORF">AU381_05825</name>
</gene>
<evidence type="ECO:0000256" key="2">
    <source>
        <dbReference type="ARBA" id="ARBA00022723"/>
    </source>
</evidence>
<dbReference type="OrthoDB" id="9807246at2"/>
<sequence length="163" mass="18565">MSEAIEGGCFCGRIHYRLKRRPMFVHCCHCRDCQRQVGSAFVINGIVEAENLEILTGEPMMVTLSTDSGRPHDVYRCAVCQSALWSDYGRRKWLSFLRLTTLDRPSAFAPDVHIYTRSKLDWVPLPAGARVFDAYYDVQAEWPRESLERLNAARAKAKGQAKP</sequence>
<dbReference type="Proteomes" id="UP000094025">
    <property type="component" value="Unassembled WGS sequence"/>
</dbReference>
<evidence type="ECO:0000313" key="6">
    <source>
        <dbReference type="EMBL" id="OAP41386.1"/>
    </source>
</evidence>
<evidence type="ECO:0000256" key="1">
    <source>
        <dbReference type="ARBA" id="ARBA00005495"/>
    </source>
</evidence>
<accession>A0A178Y1U5</accession>
<keyword evidence="7" id="KW-1185">Reference proteome</keyword>
<proteinExistence type="inferred from homology"/>
<keyword evidence="2" id="KW-0479">Metal-binding</keyword>
<dbReference type="PANTHER" id="PTHR33337:SF33">
    <property type="entry name" value="CENP-V_GFA DOMAIN-CONTAINING PROTEIN"/>
    <property type="match status" value="1"/>
</dbReference>
<dbReference type="STRING" id="1472378.AU381_05825"/>
<dbReference type="PROSITE" id="PS51891">
    <property type="entry name" value="CENP_V_GFA"/>
    <property type="match status" value="1"/>
</dbReference>
<evidence type="ECO:0000256" key="4">
    <source>
        <dbReference type="ARBA" id="ARBA00023239"/>
    </source>
</evidence>
<protein>
    <submittedName>
        <fullName evidence="6">Aldehyde-activating protein</fullName>
    </submittedName>
</protein>
<dbReference type="RefSeq" id="WP_064241675.1">
    <property type="nucleotide sequence ID" value="NZ_LPUX01000053.1"/>
</dbReference>
<dbReference type="PANTHER" id="PTHR33337">
    <property type="entry name" value="GFA DOMAIN-CONTAINING PROTEIN"/>
    <property type="match status" value="1"/>
</dbReference>
<dbReference type="GO" id="GO:0046872">
    <property type="term" value="F:metal ion binding"/>
    <property type="evidence" value="ECO:0007669"/>
    <property type="project" value="UniProtKB-KW"/>
</dbReference>
<reference evidence="6 7" key="1">
    <citation type="journal article" date="2016" name="Int. J. Syst. Evol. Microbiol.">
        <title>Ensifer glycinis sp. nov., an novel rhizobial species associated with Glycine spp.</title>
        <authorList>
            <person name="Yan H."/>
            <person name="Yan J."/>
            <person name="Sui X.H."/>
            <person name="Wang E.T."/>
            <person name="Chen W.X."/>
            <person name="Zhang X.X."/>
            <person name="Chen W.F."/>
        </authorList>
    </citation>
    <scope>NUCLEOTIDE SEQUENCE [LARGE SCALE GENOMIC DNA]</scope>
    <source>
        <strain evidence="6 7">CCBAU 23380</strain>
    </source>
</reference>
<dbReference type="AlphaFoldDB" id="A0A178Y1U5"/>
<dbReference type="Pfam" id="PF04828">
    <property type="entry name" value="GFA"/>
    <property type="match status" value="1"/>
</dbReference>
<dbReference type="SUPFAM" id="SSF51316">
    <property type="entry name" value="Mss4-like"/>
    <property type="match status" value="1"/>
</dbReference>
<organism evidence="6 7">
    <name type="scientific">Sinorhizobium glycinis</name>
    <dbReference type="NCBI Taxonomy" id="1472378"/>
    <lineage>
        <taxon>Bacteria</taxon>
        <taxon>Pseudomonadati</taxon>
        <taxon>Pseudomonadota</taxon>
        <taxon>Alphaproteobacteria</taxon>
        <taxon>Hyphomicrobiales</taxon>
        <taxon>Rhizobiaceae</taxon>
        <taxon>Sinorhizobium/Ensifer group</taxon>
        <taxon>Sinorhizobium</taxon>
    </lineage>
</organism>
<evidence type="ECO:0000256" key="3">
    <source>
        <dbReference type="ARBA" id="ARBA00022833"/>
    </source>
</evidence>
<comment type="caution">
    <text evidence="6">The sequence shown here is derived from an EMBL/GenBank/DDBJ whole genome shotgun (WGS) entry which is preliminary data.</text>
</comment>
<keyword evidence="4" id="KW-0456">Lyase</keyword>
<feature type="domain" description="CENP-V/GFA" evidence="5">
    <location>
        <begin position="5"/>
        <end position="133"/>
    </location>
</feature>
<dbReference type="InterPro" id="IPR006913">
    <property type="entry name" value="CENP-V/GFA"/>
</dbReference>
<keyword evidence="3" id="KW-0862">Zinc</keyword>
<comment type="similarity">
    <text evidence="1">Belongs to the Gfa family.</text>
</comment>
<dbReference type="EMBL" id="LPUX01000053">
    <property type="protein sequence ID" value="OAP41386.1"/>
    <property type="molecule type" value="Genomic_DNA"/>
</dbReference>
<dbReference type="InterPro" id="IPR011057">
    <property type="entry name" value="Mss4-like_sf"/>
</dbReference>
<evidence type="ECO:0000313" key="7">
    <source>
        <dbReference type="Proteomes" id="UP000094025"/>
    </source>
</evidence>
<name>A0A178Y1U5_9HYPH</name>
<evidence type="ECO:0000259" key="5">
    <source>
        <dbReference type="PROSITE" id="PS51891"/>
    </source>
</evidence>
<dbReference type="GO" id="GO:0016846">
    <property type="term" value="F:carbon-sulfur lyase activity"/>
    <property type="evidence" value="ECO:0007669"/>
    <property type="project" value="InterPro"/>
</dbReference>